<dbReference type="OrthoDB" id="5984981at2759"/>
<feature type="region of interest" description="Disordered" evidence="10">
    <location>
        <begin position="297"/>
        <end position="501"/>
    </location>
</feature>
<feature type="region of interest" description="Disordered" evidence="10">
    <location>
        <begin position="94"/>
        <end position="116"/>
    </location>
</feature>
<name>A0A835CUM9_APHGI</name>
<feature type="compositionally biased region" description="Low complexity" evidence="10">
    <location>
        <begin position="366"/>
        <end position="402"/>
    </location>
</feature>
<keyword evidence="7" id="KW-0804">Transcription</keyword>
<keyword evidence="8" id="KW-0675">Receptor</keyword>
<dbReference type="InterPro" id="IPR001628">
    <property type="entry name" value="Znf_hrmn_rcpt"/>
</dbReference>
<feature type="region of interest" description="Disordered" evidence="10">
    <location>
        <begin position="130"/>
        <end position="283"/>
    </location>
</feature>
<feature type="region of interest" description="Disordered" evidence="10">
    <location>
        <begin position="690"/>
        <end position="780"/>
    </location>
</feature>
<evidence type="ECO:0000313" key="14">
    <source>
        <dbReference type="Proteomes" id="UP000639338"/>
    </source>
</evidence>
<feature type="compositionally biased region" description="Low complexity" evidence="10">
    <location>
        <begin position="436"/>
        <end position="454"/>
    </location>
</feature>
<dbReference type="PROSITE" id="PS51843">
    <property type="entry name" value="NR_LBD"/>
    <property type="match status" value="1"/>
</dbReference>
<keyword evidence="9" id="KW-0539">Nucleus</keyword>
<feature type="compositionally biased region" description="Low complexity" evidence="10">
    <location>
        <begin position="146"/>
        <end position="159"/>
    </location>
</feature>
<dbReference type="GO" id="GO:0008270">
    <property type="term" value="F:zinc ion binding"/>
    <property type="evidence" value="ECO:0007669"/>
    <property type="project" value="UniProtKB-KW"/>
</dbReference>
<comment type="subcellular location">
    <subcellularLocation>
        <location evidence="1">Nucleus</location>
    </subcellularLocation>
</comment>
<dbReference type="SUPFAM" id="SSF57716">
    <property type="entry name" value="Glucocorticoid receptor-like (DNA-binding domain)"/>
    <property type="match status" value="1"/>
</dbReference>
<dbReference type="Pfam" id="PF00105">
    <property type="entry name" value="zf-C4"/>
    <property type="match status" value="1"/>
</dbReference>
<evidence type="ECO:0000256" key="2">
    <source>
        <dbReference type="ARBA" id="ARBA00022723"/>
    </source>
</evidence>
<protein>
    <recommendedName>
        <fullName evidence="15">Nuclear hormone receptor FTZ-F1 beta</fullName>
    </recommendedName>
</protein>
<dbReference type="GO" id="GO:0004879">
    <property type="term" value="F:nuclear receptor activity"/>
    <property type="evidence" value="ECO:0007669"/>
    <property type="project" value="InterPro"/>
</dbReference>
<dbReference type="GO" id="GO:0043565">
    <property type="term" value="F:sequence-specific DNA binding"/>
    <property type="evidence" value="ECO:0007669"/>
    <property type="project" value="InterPro"/>
</dbReference>
<keyword evidence="2" id="KW-0479">Metal-binding</keyword>
<dbReference type="PRINTS" id="PR00047">
    <property type="entry name" value="STROIDFINGER"/>
</dbReference>
<feature type="compositionally biased region" description="Low complexity" evidence="10">
    <location>
        <begin position="768"/>
        <end position="780"/>
    </location>
</feature>
<dbReference type="PROSITE" id="PS51030">
    <property type="entry name" value="NUCLEAR_REC_DBD_2"/>
    <property type="match status" value="1"/>
</dbReference>
<feature type="compositionally biased region" description="Low complexity" evidence="10">
    <location>
        <begin position="467"/>
        <end position="488"/>
    </location>
</feature>
<comment type="caution">
    <text evidence="13">The sequence shown here is derived from an EMBL/GenBank/DDBJ whole genome shotgun (WGS) entry which is preliminary data.</text>
</comment>
<dbReference type="PROSITE" id="PS00031">
    <property type="entry name" value="NUCLEAR_REC_DBD_1"/>
    <property type="match status" value="1"/>
</dbReference>
<accession>A0A835CUM9</accession>
<dbReference type="Proteomes" id="UP000639338">
    <property type="component" value="Unassembled WGS sequence"/>
</dbReference>
<reference evidence="13 14" key="1">
    <citation type="submission" date="2020-08" db="EMBL/GenBank/DDBJ databases">
        <title>Aphidius gifuensis genome sequencing and assembly.</title>
        <authorList>
            <person name="Du Z."/>
        </authorList>
    </citation>
    <scope>NUCLEOTIDE SEQUENCE [LARGE SCALE GENOMIC DNA]</scope>
    <source>
        <strain evidence="13">YNYX2018</strain>
        <tissue evidence="13">Adults</tissue>
    </source>
</reference>
<keyword evidence="14" id="KW-1185">Reference proteome</keyword>
<proteinExistence type="predicted"/>
<dbReference type="Gene3D" id="1.10.565.10">
    <property type="entry name" value="Retinoid X Receptor"/>
    <property type="match status" value="1"/>
</dbReference>
<feature type="compositionally biased region" description="Polar residues" evidence="10">
    <location>
        <begin position="196"/>
        <end position="205"/>
    </location>
</feature>
<feature type="domain" description="NR LBD" evidence="12">
    <location>
        <begin position="751"/>
        <end position="978"/>
    </location>
</feature>
<feature type="compositionally biased region" description="Acidic residues" evidence="10">
    <location>
        <begin position="106"/>
        <end position="116"/>
    </location>
</feature>
<evidence type="ECO:0000256" key="8">
    <source>
        <dbReference type="ARBA" id="ARBA00023170"/>
    </source>
</evidence>
<sequence>MSERNGPTEGSGWWSPAQIWKTSSSTSSSITTSTTVASTSVITSRLSDTGKNVSVTTINVPQAQDVHDVKNIKYLGGQNGVTVSVVSSCGSPASTLTDHQLPENSSVDDDVEDSDGEVSKIDFRGVNLRTKKKRDSESECGITTTNNNNNVHHQQQQQQPERPMSWEGELSDHEMSSNTIMNQDHEETSMEGVQACSPSPVTPETQKYPIKPEPDYCSSPGLSSHEAVMPLSHSQHLQNHHHHHHIQNQQQQQHHHHHQLQQQQQHQHHHQQQQLHSQRDDQNQQNDLPLIVDKLLDNYNNTTPNHSPILNPRHHLTKHGHTRSQVPSPDSAIHSAYSVFSSPTQSPHAARHSALGSGSPIPSSTLSRQSFNNSTSSLSLSHSLSRNNSDASSSCYSYGSLSPPTHSPIQQPRHAQHHHQHHHHHQQHHQHHHHQQQQQQQQHHQQSQQQYHQQISQTGSPLHLPISSPSSSSSSTITNTYNNNSNNNQTDLSEQHDDQEDCKVPLASSGISTRQQLINSPCPICGDKISGFHYGIFSCESCKGFFKRTVQNRKNYVCLRGAICPVTVGTRKKCPACRFDKCLNMGMKLEAIREDRTRGGRSTYQCTYTIPANLIGNNNNNNNTNSLSGDKMTGGNCSPAPSGNEHYHSSGGSGGGGGGRHHWNNLNKLPVPQLLQEIMDVEHLWHYNDNDRASGSSSGGGNSNTANSASGPSSESLDIGNNNFEETKGTISTSDLSKATTETTTATTTTTPTSSSSTSTSNHDDDNSTNNNTTNLNPNTNSPDFLSNLCNIADHRLYKIVKWCKSLPLFKNISIDDQILLLINSWCELLLFSCCFRSMTTPGEIRVSLGKSITLEQARQLGLATCIERMLAFTDNLRRLKVDQYEYVAMKVIVLLTSDTSELKEPEKVRSSQEKALQALQQYTIGKFPDMPAKFGELLLRIPDLQRTCQAGKELLTQKRAEGEGCSFNLLMELLRGDH</sequence>
<evidence type="ECO:0000256" key="5">
    <source>
        <dbReference type="ARBA" id="ARBA00023015"/>
    </source>
</evidence>
<keyword evidence="3" id="KW-0863">Zinc-finger</keyword>
<evidence type="ECO:0008006" key="15">
    <source>
        <dbReference type="Google" id="ProtNLM"/>
    </source>
</evidence>
<evidence type="ECO:0000256" key="9">
    <source>
        <dbReference type="ARBA" id="ARBA00023242"/>
    </source>
</evidence>
<feature type="compositionally biased region" description="Polar residues" evidence="10">
    <location>
        <begin position="338"/>
        <end position="347"/>
    </location>
</feature>
<evidence type="ECO:0000256" key="4">
    <source>
        <dbReference type="ARBA" id="ARBA00022833"/>
    </source>
</evidence>
<feature type="compositionally biased region" description="Low complexity" evidence="10">
    <location>
        <begin position="733"/>
        <end position="761"/>
    </location>
</feature>
<feature type="compositionally biased region" description="Basic residues" evidence="10">
    <location>
        <begin position="312"/>
        <end position="322"/>
    </location>
</feature>
<dbReference type="Gene3D" id="3.30.50.10">
    <property type="entry name" value="Erythroid Transcription Factor GATA-1, subunit A"/>
    <property type="match status" value="1"/>
</dbReference>
<evidence type="ECO:0000256" key="3">
    <source>
        <dbReference type="ARBA" id="ARBA00022771"/>
    </source>
</evidence>
<gene>
    <name evidence="13" type="ORF">HCN44_005461</name>
</gene>
<evidence type="ECO:0000259" key="12">
    <source>
        <dbReference type="PROSITE" id="PS51843"/>
    </source>
</evidence>
<feature type="compositionally biased region" description="Polar residues" evidence="10">
    <location>
        <begin position="298"/>
        <end position="308"/>
    </location>
</feature>
<dbReference type="GO" id="GO:0005634">
    <property type="term" value="C:nucleus"/>
    <property type="evidence" value="ECO:0007669"/>
    <property type="project" value="UniProtKB-SubCell"/>
</dbReference>
<dbReference type="CDD" id="cd06930">
    <property type="entry name" value="NR_LBD_F2"/>
    <property type="match status" value="1"/>
</dbReference>
<dbReference type="InterPro" id="IPR013088">
    <property type="entry name" value="Znf_NHR/GATA"/>
</dbReference>
<dbReference type="FunFam" id="3.30.50.10:FF:000037">
    <property type="entry name" value="Nuclear hormone receptor FTZ-F1 beta"/>
    <property type="match status" value="1"/>
</dbReference>
<keyword evidence="6" id="KW-0238">DNA-binding</keyword>
<dbReference type="PRINTS" id="PR00398">
    <property type="entry name" value="STRDHORMONER"/>
</dbReference>
<feature type="compositionally biased region" description="Polar residues" evidence="10">
    <location>
        <begin position="715"/>
        <end position="732"/>
    </location>
</feature>
<keyword evidence="4" id="KW-0862">Zinc</keyword>
<dbReference type="SMART" id="SM00399">
    <property type="entry name" value="ZnF_C4"/>
    <property type="match status" value="1"/>
</dbReference>
<dbReference type="PANTHER" id="PTHR24086:SF25">
    <property type="entry name" value="NUCLEAR HORMONE RECEPTOR FTZ-F1 BETA"/>
    <property type="match status" value="1"/>
</dbReference>
<evidence type="ECO:0000256" key="6">
    <source>
        <dbReference type="ARBA" id="ARBA00023125"/>
    </source>
</evidence>
<keyword evidence="5" id="KW-0805">Transcription regulation</keyword>
<dbReference type="SUPFAM" id="SSF48508">
    <property type="entry name" value="Nuclear receptor ligand-binding domain"/>
    <property type="match status" value="1"/>
</dbReference>
<evidence type="ECO:0000256" key="10">
    <source>
        <dbReference type="SAM" id="MobiDB-lite"/>
    </source>
</evidence>
<dbReference type="InterPro" id="IPR016355">
    <property type="entry name" value="NR5-like"/>
</dbReference>
<dbReference type="InterPro" id="IPR000536">
    <property type="entry name" value="Nucl_hrmn_rcpt_lig-bd"/>
</dbReference>
<dbReference type="AlphaFoldDB" id="A0A835CUM9"/>
<dbReference type="SMART" id="SM00430">
    <property type="entry name" value="HOLI"/>
    <property type="match status" value="1"/>
</dbReference>
<feature type="compositionally biased region" description="Low complexity" evidence="10">
    <location>
        <begin position="703"/>
        <end position="714"/>
    </location>
</feature>
<dbReference type="Pfam" id="PF00104">
    <property type="entry name" value="Hormone_recep"/>
    <property type="match status" value="1"/>
</dbReference>
<feature type="domain" description="Nuclear receptor" evidence="11">
    <location>
        <begin position="519"/>
        <end position="594"/>
    </location>
</feature>
<dbReference type="InterPro" id="IPR035500">
    <property type="entry name" value="NHR-like_dom_sf"/>
</dbReference>
<feature type="region of interest" description="Disordered" evidence="10">
    <location>
        <begin position="617"/>
        <end position="664"/>
    </location>
</feature>
<dbReference type="PANTHER" id="PTHR24086">
    <property type="entry name" value="NUCLEAR RECEPTOR SUBFAMILY 5 GROUP A"/>
    <property type="match status" value="1"/>
</dbReference>
<evidence type="ECO:0000256" key="1">
    <source>
        <dbReference type="ARBA" id="ARBA00004123"/>
    </source>
</evidence>
<dbReference type="InterPro" id="IPR001723">
    <property type="entry name" value="Nuclear_hrmn_rcpt"/>
</dbReference>
<dbReference type="EMBL" id="JACMRX010000001">
    <property type="protein sequence ID" value="KAF7997184.1"/>
    <property type="molecule type" value="Genomic_DNA"/>
</dbReference>
<evidence type="ECO:0000256" key="7">
    <source>
        <dbReference type="ARBA" id="ARBA00023163"/>
    </source>
</evidence>
<evidence type="ECO:0000313" key="13">
    <source>
        <dbReference type="EMBL" id="KAF7997184.1"/>
    </source>
</evidence>
<dbReference type="CDD" id="cd07167">
    <property type="entry name" value="NR_DBD_Lrh-1_like"/>
    <property type="match status" value="1"/>
</dbReference>
<evidence type="ECO:0000259" key="11">
    <source>
        <dbReference type="PROSITE" id="PS51030"/>
    </source>
</evidence>
<organism evidence="13 14">
    <name type="scientific">Aphidius gifuensis</name>
    <name type="common">Parasitoid wasp</name>
    <dbReference type="NCBI Taxonomy" id="684658"/>
    <lineage>
        <taxon>Eukaryota</taxon>
        <taxon>Metazoa</taxon>
        <taxon>Ecdysozoa</taxon>
        <taxon>Arthropoda</taxon>
        <taxon>Hexapoda</taxon>
        <taxon>Insecta</taxon>
        <taxon>Pterygota</taxon>
        <taxon>Neoptera</taxon>
        <taxon>Endopterygota</taxon>
        <taxon>Hymenoptera</taxon>
        <taxon>Apocrita</taxon>
        <taxon>Ichneumonoidea</taxon>
        <taxon>Braconidae</taxon>
        <taxon>Aphidiinae</taxon>
        <taxon>Aphidius</taxon>
    </lineage>
</organism>
<feature type="compositionally biased region" description="Basic residues" evidence="10">
    <location>
        <begin position="414"/>
        <end position="435"/>
    </location>
</feature>